<dbReference type="Proteomes" id="UP000799755">
    <property type="component" value="Unassembled WGS sequence"/>
</dbReference>
<evidence type="ECO:0000313" key="1">
    <source>
        <dbReference type="EMBL" id="KAF2472246.1"/>
    </source>
</evidence>
<proteinExistence type="predicted"/>
<sequence length="200" mass="22730">MPTLKNQLLQIALKAGYCHIVDTSRIYGTDMAAGSAIKKSGIPRGLLFITIKGVLMLKGSNGKMQRGAVDYVETYMEMEKFSNFSKGEIERLLSEPRVVPAAYQIELHPRLQQQPFTDFPKQKGIHITQREGCLAWSIAKGHSVIPKSKTKHHIKLNLESDFKLPRKDIKKLDSIDKTLRSNDPSKSFQWDLYSDLDREN</sequence>
<comment type="caution">
    <text evidence="1">The sequence shown here is derived from an EMBL/GenBank/DDBJ whole genome shotgun (WGS) entry which is preliminary data.</text>
</comment>
<organism evidence="1 2">
    <name type="scientific">Lindgomyces ingoldianus</name>
    <dbReference type="NCBI Taxonomy" id="673940"/>
    <lineage>
        <taxon>Eukaryota</taxon>
        <taxon>Fungi</taxon>
        <taxon>Dikarya</taxon>
        <taxon>Ascomycota</taxon>
        <taxon>Pezizomycotina</taxon>
        <taxon>Dothideomycetes</taxon>
        <taxon>Pleosporomycetidae</taxon>
        <taxon>Pleosporales</taxon>
        <taxon>Lindgomycetaceae</taxon>
        <taxon>Lindgomyces</taxon>
    </lineage>
</organism>
<name>A0ACB6QZA3_9PLEO</name>
<dbReference type="EMBL" id="MU003503">
    <property type="protein sequence ID" value="KAF2472246.1"/>
    <property type="molecule type" value="Genomic_DNA"/>
</dbReference>
<gene>
    <name evidence="1" type="ORF">BDR25DRAFT_324687</name>
</gene>
<reference evidence="1" key="1">
    <citation type="journal article" date="2020" name="Stud. Mycol.">
        <title>101 Dothideomycetes genomes: a test case for predicting lifestyles and emergence of pathogens.</title>
        <authorList>
            <person name="Haridas S."/>
            <person name="Albert R."/>
            <person name="Binder M."/>
            <person name="Bloem J."/>
            <person name="Labutti K."/>
            <person name="Salamov A."/>
            <person name="Andreopoulos B."/>
            <person name="Baker S."/>
            <person name="Barry K."/>
            <person name="Bills G."/>
            <person name="Bluhm B."/>
            <person name="Cannon C."/>
            <person name="Castanera R."/>
            <person name="Culley D."/>
            <person name="Daum C."/>
            <person name="Ezra D."/>
            <person name="Gonzalez J."/>
            <person name="Henrissat B."/>
            <person name="Kuo A."/>
            <person name="Liang C."/>
            <person name="Lipzen A."/>
            <person name="Lutzoni F."/>
            <person name="Magnuson J."/>
            <person name="Mondo S."/>
            <person name="Nolan M."/>
            <person name="Ohm R."/>
            <person name="Pangilinan J."/>
            <person name="Park H.-J."/>
            <person name="Ramirez L."/>
            <person name="Alfaro M."/>
            <person name="Sun H."/>
            <person name="Tritt A."/>
            <person name="Yoshinaga Y."/>
            <person name="Zwiers L.-H."/>
            <person name="Turgeon B."/>
            <person name="Goodwin S."/>
            <person name="Spatafora J."/>
            <person name="Crous P."/>
            <person name="Grigoriev I."/>
        </authorList>
    </citation>
    <scope>NUCLEOTIDE SEQUENCE</scope>
    <source>
        <strain evidence="1">ATCC 200398</strain>
    </source>
</reference>
<protein>
    <submittedName>
        <fullName evidence="1">Aldo/keto reductase</fullName>
    </submittedName>
</protein>
<accession>A0ACB6QZA3</accession>
<keyword evidence="2" id="KW-1185">Reference proteome</keyword>
<evidence type="ECO:0000313" key="2">
    <source>
        <dbReference type="Proteomes" id="UP000799755"/>
    </source>
</evidence>